<keyword evidence="1" id="KW-1133">Transmembrane helix</keyword>
<accession>B8FV73</accession>
<dbReference type="HOGENOM" id="CLU_3042715_0_0_9"/>
<protein>
    <submittedName>
        <fullName evidence="2">Uncharacterized protein</fullName>
    </submittedName>
</protein>
<feature type="transmembrane region" description="Helical" evidence="1">
    <location>
        <begin position="20"/>
        <end position="41"/>
    </location>
</feature>
<dbReference type="Proteomes" id="UP000007726">
    <property type="component" value="Chromosome"/>
</dbReference>
<dbReference type="KEGG" id="dhd:Dhaf_2555"/>
<proteinExistence type="predicted"/>
<reference evidence="2 3" key="1">
    <citation type="journal article" date="2012" name="BMC Microbiol.">
        <title>Genome sequence of Desulfitobacterium hafniense DCB-2, a Gram-positive anaerobe capable of dehalogenation and metal reduction.</title>
        <authorList>
            <person name="Kim S.H."/>
            <person name="Harzman C."/>
            <person name="Davis J.K."/>
            <person name="Hutcheson R."/>
            <person name="Broderick J.B."/>
            <person name="Marsh T.L."/>
            <person name="Tiedje J.M."/>
        </authorList>
    </citation>
    <scope>NUCLEOTIDE SEQUENCE [LARGE SCALE GENOMIC DNA]</scope>
    <source>
        <strain evidence="3">DSM 10664 / DCB-2</strain>
    </source>
</reference>
<evidence type="ECO:0000256" key="1">
    <source>
        <dbReference type="SAM" id="Phobius"/>
    </source>
</evidence>
<dbReference type="EMBL" id="CP001336">
    <property type="protein sequence ID" value="ACL20582.1"/>
    <property type="molecule type" value="Genomic_DNA"/>
</dbReference>
<sequence length="54" mass="6443">MYIVSWFFYFIAPLRRAGPLKLLFLQIYEACLVIFKIAGFLNRRGRDTLFPKVE</sequence>
<keyword evidence="1" id="KW-0472">Membrane</keyword>
<keyword evidence="1" id="KW-0812">Transmembrane</keyword>
<gene>
    <name evidence="2" type="ordered locus">Dhaf_2555</name>
</gene>
<name>B8FV73_DESHD</name>
<evidence type="ECO:0000313" key="3">
    <source>
        <dbReference type="Proteomes" id="UP000007726"/>
    </source>
</evidence>
<evidence type="ECO:0000313" key="2">
    <source>
        <dbReference type="EMBL" id="ACL20582.1"/>
    </source>
</evidence>
<dbReference type="AlphaFoldDB" id="B8FV73"/>
<organism evidence="2 3">
    <name type="scientific">Desulfitobacterium hafniense (strain DSM 10664 / DCB-2)</name>
    <dbReference type="NCBI Taxonomy" id="272564"/>
    <lineage>
        <taxon>Bacteria</taxon>
        <taxon>Bacillati</taxon>
        <taxon>Bacillota</taxon>
        <taxon>Clostridia</taxon>
        <taxon>Eubacteriales</taxon>
        <taxon>Desulfitobacteriaceae</taxon>
        <taxon>Desulfitobacterium</taxon>
    </lineage>
</organism>